<dbReference type="Proteomes" id="UP000002315">
    <property type="component" value="Chromosome"/>
</dbReference>
<dbReference type="OrthoDB" id="82426at2157"/>
<dbReference type="GO" id="GO:0030170">
    <property type="term" value="F:pyridoxal phosphate binding"/>
    <property type="evidence" value="ECO:0007669"/>
    <property type="project" value="TreeGrafter"/>
</dbReference>
<dbReference type="PANTHER" id="PTHR30244">
    <property type="entry name" value="TRANSAMINASE"/>
    <property type="match status" value="1"/>
</dbReference>
<evidence type="ECO:0000313" key="3">
    <source>
        <dbReference type="Proteomes" id="UP000002315"/>
    </source>
</evidence>
<keyword evidence="1" id="KW-0663">Pyridoxal phosphate</keyword>
<dbReference type="Pfam" id="PF01041">
    <property type="entry name" value="DegT_DnrJ_EryC1"/>
    <property type="match status" value="1"/>
</dbReference>
<keyword evidence="3" id="KW-1185">Reference proteome</keyword>
<dbReference type="EMBL" id="CP002278">
    <property type="protein sequence ID" value="ADP77312.1"/>
    <property type="molecule type" value="Genomic_DNA"/>
</dbReference>
<dbReference type="SUPFAM" id="SSF53383">
    <property type="entry name" value="PLP-dependent transferases"/>
    <property type="match status" value="1"/>
</dbReference>
<dbReference type="InterPro" id="IPR015421">
    <property type="entry name" value="PyrdxlP-dep_Trfase_major"/>
</dbReference>
<dbReference type="STRING" id="523846.Mfer_0512"/>
<protein>
    <recommendedName>
        <fullName evidence="4">DegT/DnrJ/EryC1/StrS aminotransferase</fullName>
    </recommendedName>
</protein>
<dbReference type="AlphaFoldDB" id="E3GYD0"/>
<dbReference type="InterPro" id="IPR000653">
    <property type="entry name" value="DegT/StrS_aminotransferase"/>
</dbReference>
<name>E3GYD0_METFV</name>
<gene>
    <name evidence="2" type="ordered locus">Mfer_0512</name>
</gene>
<dbReference type="GO" id="GO:0000271">
    <property type="term" value="P:polysaccharide biosynthetic process"/>
    <property type="evidence" value="ECO:0007669"/>
    <property type="project" value="TreeGrafter"/>
</dbReference>
<reference evidence="2 3" key="1">
    <citation type="journal article" date="2010" name="Stand. Genomic Sci.">
        <title>Complete genome sequence of Methanothermus fervidus type strain (V24S).</title>
        <authorList>
            <person name="Anderson I."/>
            <person name="Djao O.D."/>
            <person name="Misra M."/>
            <person name="Chertkov O."/>
            <person name="Nolan M."/>
            <person name="Lucas S."/>
            <person name="Lapidus A."/>
            <person name="Del Rio T.G."/>
            <person name="Tice H."/>
            <person name="Cheng J.F."/>
            <person name="Tapia R."/>
            <person name="Han C."/>
            <person name="Goodwin L."/>
            <person name="Pitluck S."/>
            <person name="Liolios K."/>
            <person name="Ivanova N."/>
            <person name="Mavromatis K."/>
            <person name="Mikhailova N."/>
            <person name="Pati A."/>
            <person name="Brambilla E."/>
            <person name="Chen A."/>
            <person name="Palaniappan K."/>
            <person name="Land M."/>
            <person name="Hauser L."/>
            <person name="Chang Y.J."/>
            <person name="Jeffries C.D."/>
            <person name="Sikorski J."/>
            <person name="Spring S."/>
            <person name="Rohde M."/>
            <person name="Eichinger K."/>
            <person name="Huber H."/>
            <person name="Wirth R."/>
            <person name="Goker M."/>
            <person name="Detter J.C."/>
            <person name="Woyke T."/>
            <person name="Bristow J."/>
            <person name="Eisen J.A."/>
            <person name="Markowitz V."/>
            <person name="Hugenholtz P."/>
            <person name="Klenk H.P."/>
            <person name="Kyrpides N.C."/>
        </authorList>
    </citation>
    <scope>NUCLEOTIDE SEQUENCE [LARGE SCALE GENOMIC DNA]</scope>
    <source>
        <strain evidence="3">ATCC 43054 / DSM 2088 / JCM 10308 / V24 S</strain>
    </source>
</reference>
<evidence type="ECO:0008006" key="4">
    <source>
        <dbReference type="Google" id="ProtNLM"/>
    </source>
</evidence>
<dbReference type="KEGG" id="mfv:Mfer_0512"/>
<dbReference type="InterPro" id="IPR015424">
    <property type="entry name" value="PyrdxlP-dep_Trfase"/>
</dbReference>
<organism evidence="2 3">
    <name type="scientific">Methanothermus fervidus (strain ATCC 43054 / DSM 2088 / JCM 10308 / V24 S)</name>
    <dbReference type="NCBI Taxonomy" id="523846"/>
    <lineage>
        <taxon>Archaea</taxon>
        <taxon>Methanobacteriati</taxon>
        <taxon>Methanobacteriota</taxon>
        <taxon>Methanomada group</taxon>
        <taxon>Methanobacteria</taxon>
        <taxon>Methanobacteriales</taxon>
        <taxon>Methanothermaceae</taxon>
        <taxon>Methanothermus</taxon>
    </lineage>
</organism>
<evidence type="ECO:0000256" key="1">
    <source>
        <dbReference type="RuleBase" id="RU004508"/>
    </source>
</evidence>
<proteinExistence type="inferred from homology"/>
<evidence type="ECO:0000313" key="2">
    <source>
        <dbReference type="EMBL" id="ADP77312.1"/>
    </source>
</evidence>
<comment type="similarity">
    <text evidence="1">Belongs to the DegT/DnrJ/EryC1 family.</text>
</comment>
<dbReference type="Gene3D" id="3.40.640.10">
    <property type="entry name" value="Type I PLP-dependent aspartate aminotransferase-like (Major domain)"/>
    <property type="match status" value="1"/>
</dbReference>
<dbReference type="HOGENOM" id="CLU_893144_0_0_2"/>
<accession>E3GYD0</accession>
<dbReference type="GO" id="GO:0008483">
    <property type="term" value="F:transaminase activity"/>
    <property type="evidence" value="ECO:0007669"/>
    <property type="project" value="TreeGrafter"/>
</dbReference>
<sequence>MIKLKFRRPSPAARKAMCDVASNSKTYLYKYSLISKAEELVKKITGHKYARVVNSGDSAIMAVMNILEEPFLIPDEGGWKGFIEIAKILNKKILKVPTNLGIIDPSFFEEYLDKLNDKPSALFVTSFAGYTAEQPIKKLYKICDKHDILLVEDSSGSIGDPKRKLCNASHSHIIVASTGSPKIVNVGNGGFISTNDKKILKQYLIRMIRADPITCAGIIEELKRAPDVFDKVVNAVAYLKKNIDNVFHKNKRGVNIILPSDNPKKDRFKIKKHINIEKNIIVTCPRYERINKKAISIEIKNIEPKCLSKENLDKILDLLSKLQLSKE</sequence>
<dbReference type="PANTHER" id="PTHR30244:SF34">
    <property type="entry name" value="DTDP-4-AMINO-4,6-DIDEOXYGALACTOSE TRANSAMINASE"/>
    <property type="match status" value="1"/>
</dbReference>